<reference evidence="1 2" key="1">
    <citation type="submission" date="2016-07" db="EMBL/GenBank/DDBJ databases">
        <title>Whole-genome of two Shewanella species isolated from a digestive organ of sea cucumber Apostichopus japonicus Selenka 1867.</title>
        <authorList>
            <person name="Hong H.-H."/>
            <person name="Choi H."/>
            <person name="Cheon S."/>
            <person name="Oh J.-S."/>
            <person name="Lee H.-G."/>
            <person name="Park C."/>
        </authorList>
    </citation>
    <scope>NUCLEOTIDE SEQUENCE [LARGE SCALE GENOMIC DNA]</scope>
    <source>
        <strain evidence="1 2">CSB03KR</strain>
    </source>
</reference>
<dbReference type="OrthoDB" id="7597230at2"/>
<dbReference type="RefSeq" id="WP_069671262.1">
    <property type="nucleotide sequence ID" value="NZ_MCBT01000033.1"/>
</dbReference>
<sequence length="212" mass="24341">MTKFNLENLPKCGAKTRSGNPCQRYGNKANGRCKLHGGRSTGAKTKEGKLAVRVNALLNAIIWYFDNRFYMKIKETDLKNALTAYLNLIDLSKVQSNKLENEVIDIVSQYHVELEITKYYIATYDGPDALLIIQSALDHYYKDIAAQHLLFHIYTPIYPTPFYNRTFGSKAEVKKEMQILIRTAKKKGDYYTGRVNPSPAQRQLKKQLKLIK</sequence>
<protein>
    <submittedName>
        <fullName evidence="1">Uncharacterized protein</fullName>
    </submittedName>
</protein>
<dbReference type="STRING" id="23.BEL05_15600"/>
<proteinExistence type="predicted"/>
<dbReference type="EMBL" id="MCBT01000033">
    <property type="protein sequence ID" value="OEG73928.1"/>
    <property type="molecule type" value="Genomic_DNA"/>
</dbReference>
<evidence type="ECO:0000313" key="2">
    <source>
        <dbReference type="Proteomes" id="UP000095230"/>
    </source>
</evidence>
<dbReference type="AlphaFoldDB" id="A0A1E5IV27"/>
<gene>
    <name evidence="1" type="ORF">BEL05_15600</name>
</gene>
<evidence type="ECO:0000313" key="1">
    <source>
        <dbReference type="EMBL" id="OEG73928.1"/>
    </source>
</evidence>
<organism evidence="1 2">
    <name type="scientific">Shewanella colwelliana</name>
    <name type="common">Alteromonas colwelliana</name>
    <dbReference type="NCBI Taxonomy" id="23"/>
    <lineage>
        <taxon>Bacteria</taxon>
        <taxon>Pseudomonadati</taxon>
        <taxon>Pseudomonadota</taxon>
        <taxon>Gammaproteobacteria</taxon>
        <taxon>Alteromonadales</taxon>
        <taxon>Shewanellaceae</taxon>
        <taxon>Shewanella</taxon>
    </lineage>
</organism>
<dbReference type="InterPro" id="IPR047675">
    <property type="entry name" value="Putative_zinc-bd"/>
</dbReference>
<dbReference type="Proteomes" id="UP000095230">
    <property type="component" value="Unassembled WGS sequence"/>
</dbReference>
<dbReference type="NCBIfam" id="NF041373">
    <property type="entry name" value="HGG_STG"/>
    <property type="match status" value="1"/>
</dbReference>
<name>A0A1E5IV27_SHECO</name>
<comment type="caution">
    <text evidence="1">The sequence shown here is derived from an EMBL/GenBank/DDBJ whole genome shotgun (WGS) entry which is preliminary data.</text>
</comment>
<accession>A0A1E5IV27</accession>